<accession>A0A9D5HWG9</accession>
<proteinExistence type="predicted"/>
<dbReference type="Proteomes" id="UP001067231">
    <property type="component" value="Unassembled WGS sequence"/>
</dbReference>
<dbReference type="AlphaFoldDB" id="A0A9D5HWG9"/>
<protein>
    <submittedName>
        <fullName evidence="1">Uncharacterized protein</fullName>
    </submittedName>
</protein>
<sequence length="259" mass="29501">MSEFVVVGSSLLDERFMRFLKDEAGTKKVNKMNALVMDVRAFKFNVSDRVQEIGPNIKELVVPKCEMRENIDIPLDPILTIADSFGIVSPGKLFGHVLQFLKSDSRISEHKNEQMLILVSGSYFSMHLSLLIKYTPCSTATGQLILSELLRQAYEDMLSLVTCIRDTVVKEAEIHDLSELDFNQIVQRGREDSCKHRKILNYSSKSCNLESNTYYLEMYTNQYRDIIFRIKSLALSSSFNSTIDLFVNSQVACVKIVSI</sequence>
<evidence type="ECO:0000313" key="1">
    <source>
        <dbReference type="EMBL" id="KAJ1605631.1"/>
    </source>
</evidence>
<dbReference type="OrthoDB" id="341526at2759"/>
<organism evidence="1">
    <name type="scientific">Cryptosporidium canis</name>
    <dbReference type="NCBI Taxonomy" id="195482"/>
    <lineage>
        <taxon>Eukaryota</taxon>
        <taxon>Sar</taxon>
        <taxon>Alveolata</taxon>
        <taxon>Apicomplexa</taxon>
        <taxon>Conoidasida</taxon>
        <taxon>Coccidia</taxon>
        <taxon>Eucoccidiorida</taxon>
        <taxon>Eimeriorina</taxon>
        <taxon>Cryptosporidiidae</taxon>
        <taxon>Cryptosporidium</taxon>
    </lineage>
</organism>
<dbReference type="EMBL" id="JAPCXC010000093">
    <property type="protein sequence ID" value="KAJ1605631.1"/>
    <property type="molecule type" value="Genomic_DNA"/>
</dbReference>
<name>A0A9D5HWG9_9CRYT</name>
<comment type="caution">
    <text evidence="1">The sequence shown here is derived from an EMBL/GenBank/DDBJ whole genome shotgun (WGS) entry which is preliminary data.</text>
</comment>
<gene>
    <name evidence="1" type="ORF">OJ253_3080</name>
</gene>
<reference evidence="1" key="1">
    <citation type="submission" date="2022-10" db="EMBL/GenBank/DDBJ databases">
        <title>Adaptive evolution leads to modifications in subtelomeric GC content in a zoonotic Cryptosporidium species.</title>
        <authorList>
            <person name="Li J."/>
            <person name="Feng Y."/>
            <person name="Xiao L."/>
        </authorList>
    </citation>
    <scope>NUCLEOTIDE SEQUENCE</scope>
    <source>
        <strain evidence="1">33844</strain>
    </source>
</reference>